<gene>
    <name evidence="1" type="ORF">NCTC13150_01185</name>
</gene>
<proteinExistence type="predicted"/>
<accession>A0A8H2M9A4</accession>
<dbReference type="RefSeq" id="WP_131749303.1">
    <property type="nucleotide sequence ID" value="NZ_CAACYI010000001.1"/>
</dbReference>
<reference evidence="1 2" key="1">
    <citation type="submission" date="2019-02" db="EMBL/GenBank/DDBJ databases">
        <authorList>
            <consortium name="Pathogen Informatics"/>
        </authorList>
    </citation>
    <scope>NUCLEOTIDE SEQUENCE [LARGE SCALE GENOMIC DNA]</scope>
    <source>
        <strain evidence="1 2">3012STDY7089603</strain>
    </source>
</reference>
<organism evidence="1 2">
    <name type="scientific">Urinicoccus massiliensis</name>
    <dbReference type="NCBI Taxonomy" id="1723382"/>
    <lineage>
        <taxon>Bacteria</taxon>
        <taxon>Bacillati</taxon>
        <taxon>Bacillota</taxon>
        <taxon>Tissierellia</taxon>
        <taxon>Tissierellales</taxon>
        <taxon>Peptoniphilaceae</taxon>
        <taxon>Urinicoccus</taxon>
    </lineage>
</organism>
<evidence type="ECO:0000313" key="2">
    <source>
        <dbReference type="Proteomes" id="UP000377798"/>
    </source>
</evidence>
<evidence type="ECO:0000313" key="1">
    <source>
        <dbReference type="EMBL" id="VFB16635.1"/>
    </source>
</evidence>
<dbReference type="Proteomes" id="UP000377798">
    <property type="component" value="Unassembled WGS sequence"/>
</dbReference>
<comment type="caution">
    <text evidence="1">The sequence shown here is derived from an EMBL/GenBank/DDBJ whole genome shotgun (WGS) entry which is preliminary data.</text>
</comment>
<sequence length="69" mass="7522">MFKKVNPYLRDELSVEAVAHKCGCRCRKNSNTVGGVIQLGLNNSTCAASCIGSDNYNANISEARADKKW</sequence>
<dbReference type="AlphaFoldDB" id="A0A8H2M9A4"/>
<keyword evidence="2" id="KW-1185">Reference proteome</keyword>
<name>A0A8H2M9A4_9FIRM</name>
<dbReference type="EMBL" id="CAACYI010000001">
    <property type="protein sequence ID" value="VFB16635.1"/>
    <property type="molecule type" value="Genomic_DNA"/>
</dbReference>
<protein>
    <submittedName>
        <fullName evidence="1">Uncharacterized protein</fullName>
    </submittedName>
</protein>